<evidence type="ECO:0000313" key="12">
    <source>
        <dbReference type="Proteomes" id="UP000664332"/>
    </source>
</evidence>
<keyword evidence="12" id="KW-1185">Reference proteome</keyword>
<keyword evidence="9" id="KW-0472">Membrane</keyword>
<keyword evidence="6" id="KW-0653">Protein transport</keyword>
<keyword evidence="4" id="KW-1003">Cell membrane</keyword>
<comment type="caution">
    <text evidence="11">The sequence shown here is derived from an EMBL/GenBank/DDBJ whole genome shotgun (WGS) entry which is preliminary data.</text>
</comment>
<evidence type="ECO:0000256" key="3">
    <source>
        <dbReference type="ARBA" id="ARBA00022448"/>
    </source>
</evidence>
<gene>
    <name evidence="11" type="ORF">JZY06_01870</name>
</gene>
<keyword evidence="3" id="KW-0813">Transport</keyword>
<dbReference type="GO" id="GO:0005886">
    <property type="term" value="C:plasma membrane"/>
    <property type="evidence" value="ECO:0007669"/>
    <property type="project" value="UniProtKB-SubCell"/>
</dbReference>
<protein>
    <submittedName>
        <fullName evidence="11">Preprotein translocase subunit YajC</fullName>
    </submittedName>
</protein>
<evidence type="ECO:0000256" key="7">
    <source>
        <dbReference type="ARBA" id="ARBA00022989"/>
    </source>
</evidence>
<evidence type="ECO:0000256" key="6">
    <source>
        <dbReference type="ARBA" id="ARBA00022927"/>
    </source>
</evidence>
<evidence type="ECO:0000256" key="8">
    <source>
        <dbReference type="ARBA" id="ARBA00023010"/>
    </source>
</evidence>
<dbReference type="Pfam" id="PF02699">
    <property type="entry name" value="YajC"/>
    <property type="match status" value="1"/>
</dbReference>
<sequence>MDPMFLIIILLIFMVPMYLQKRRADKLKNSLNQLQSSLTPGLPVVTTAGLHATVDSVDEASNTVDLRIADGCVATFDLQAVIRVAGAEKMGIDGMTATAHTADQTPADTTDTTDHTEGGGDTASGQTDGHGPQR</sequence>
<dbReference type="SMART" id="SM01323">
    <property type="entry name" value="YajC"/>
    <property type="match status" value="1"/>
</dbReference>
<comment type="subcellular location">
    <subcellularLocation>
        <location evidence="1">Cell membrane</location>
        <topology evidence="1">Single-pass membrane protein</topology>
    </subcellularLocation>
</comment>
<evidence type="ECO:0000256" key="5">
    <source>
        <dbReference type="ARBA" id="ARBA00022692"/>
    </source>
</evidence>
<evidence type="ECO:0000256" key="9">
    <source>
        <dbReference type="ARBA" id="ARBA00023136"/>
    </source>
</evidence>
<reference evidence="11" key="1">
    <citation type="submission" date="2021-03" db="EMBL/GenBank/DDBJ databases">
        <authorList>
            <person name="Sun Q."/>
        </authorList>
    </citation>
    <scope>NUCLEOTIDE SEQUENCE</scope>
    <source>
        <strain evidence="11">CCM 8862</strain>
    </source>
</reference>
<dbReference type="Proteomes" id="UP000664332">
    <property type="component" value="Unassembled WGS sequence"/>
</dbReference>
<feature type="region of interest" description="Disordered" evidence="10">
    <location>
        <begin position="97"/>
        <end position="134"/>
    </location>
</feature>
<evidence type="ECO:0000256" key="10">
    <source>
        <dbReference type="SAM" id="MobiDB-lite"/>
    </source>
</evidence>
<dbReference type="GO" id="GO:0015031">
    <property type="term" value="P:protein transport"/>
    <property type="evidence" value="ECO:0007669"/>
    <property type="project" value="UniProtKB-KW"/>
</dbReference>
<dbReference type="PANTHER" id="PTHR33909">
    <property type="entry name" value="SEC TRANSLOCON ACCESSORY COMPLEX SUBUNIT YAJC"/>
    <property type="match status" value="1"/>
</dbReference>
<keyword evidence="7" id="KW-1133">Transmembrane helix</keyword>
<keyword evidence="8" id="KW-0811">Translocation</keyword>
<keyword evidence="5" id="KW-0812">Transmembrane</keyword>
<evidence type="ECO:0000313" key="11">
    <source>
        <dbReference type="EMBL" id="MBN9643378.1"/>
    </source>
</evidence>
<dbReference type="InterPro" id="IPR003849">
    <property type="entry name" value="Preprotein_translocase_YajC"/>
</dbReference>
<dbReference type="AlphaFoldDB" id="A0A939DYK2"/>
<evidence type="ECO:0000256" key="1">
    <source>
        <dbReference type="ARBA" id="ARBA00004162"/>
    </source>
</evidence>
<feature type="compositionally biased region" description="Low complexity" evidence="10">
    <location>
        <begin position="97"/>
        <end position="110"/>
    </location>
</feature>
<dbReference type="EMBL" id="JAFLEQ010000003">
    <property type="protein sequence ID" value="MBN9643378.1"/>
    <property type="molecule type" value="Genomic_DNA"/>
</dbReference>
<evidence type="ECO:0000256" key="2">
    <source>
        <dbReference type="ARBA" id="ARBA00006742"/>
    </source>
</evidence>
<accession>A0A939DYK2</accession>
<dbReference type="RefSeq" id="WP_207118017.1">
    <property type="nucleotide sequence ID" value="NZ_JAFLEQ010000003.1"/>
</dbReference>
<comment type="similarity">
    <text evidence="2">Belongs to the YajC family.</text>
</comment>
<evidence type="ECO:0000256" key="4">
    <source>
        <dbReference type="ARBA" id="ARBA00022475"/>
    </source>
</evidence>
<proteinExistence type="inferred from homology"/>
<name>A0A939DYK2_9CORY</name>
<organism evidence="11 12">
    <name type="scientific">Corynebacterium mendelii</name>
    <dbReference type="NCBI Taxonomy" id="2765362"/>
    <lineage>
        <taxon>Bacteria</taxon>
        <taxon>Bacillati</taxon>
        <taxon>Actinomycetota</taxon>
        <taxon>Actinomycetes</taxon>
        <taxon>Mycobacteriales</taxon>
        <taxon>Corynebacteriaceae</taxon>
        <taxon>Corynebacterium</taxon>
    </lineage>
</organism>
<dbReference type="PANTHER" id="PTHR33909:SF1">
    <property type="entry name" value="SEC TRANSLOCON ACCESSORY COMPLEX SUBUNIT YAJC"/>
    <property type="match status" value="1"/>
</dbReference>